<comment type="catalytic activity">
    <reaction evidence="1">
        <text>a monocarboxylic acid amide + H2O = a monocarboxylate + NH4(+)</text>
        <dbReference type="Rhea" id="RHEA:12020"/>
        <dbReference type="ChEBI" id="CHEBI:15377"/>
        <dbReference type="ChEBI" id="CHEBI:28938"/>
        <dbReference type="ChEBI" id="CHEBI:35757"/>
        <dbReference type="ChEBI" id="CHEBI:83628"/>
        <dbReference type="EC" id="3.5.1.4"/>
    </reaction>
</comment>
<evidence type="ECO:0000313" key="8">
    <source>
        <dbReference type="Proteomes" id="UP000258309"/>
    </source>
</evidence>
<proteinExistence type="inferred from homology"/>
<dbReference type="Proteomes" id="UP000258309">
    <property type="component" value="Unassembled WGS sequence"/>
</dbReference>
<dbReference type="PROSITE" id="PS00571">
    <property type="entry name" value="AMIDASES"/>
    <property type="match status" value="1"/>
</dbReference>
<dbReference type="Gene3D" id="3.90.1300.10">
    <property type="entry name" value="Amidase signature (AS) domain"/>
    <property type="match status" value="1"/>
</dbReference>
<evidence type="ECO:0000256" key="2">
    <source>
        <dbReference type="ARBA" id="ARBA00009199"/>
    </source>
</evidence>
<evidence type="ECO:0000256" key="3">
    <source>
        <dbReference type="ARBA" id="ARBA00012922"/>
    </source>
</evidence>
<reference evidence="7 8" key="1">
    <citation type="submission" date="2018-05" db="EMBL/GenBank/DDBJ databases">
        <title>Draft genome sequence of Scytalidium lignicola DSM 105466, a ubiquitous saprotrophic fungus.</title>
        <authorList>
            <person name="Buettner E."/>
            <person name="Gebauer A.M."/>
            <person name="Hofrichter M."/>
            <person name="Liers C."/>
            <person name="Kellner H."/>
        </authorList>
    </citation>
    <scope>NUCLEOTIDE SEQUENCE [LARGE SCALE GENOMIC DNA]</scope>
    <source>
        <strain evidence="7 8">DSM 105466</strain>
    </source>
</reference>
<accession>A0A3E2GWE5</accession>
<dbReference type="EC" id="3.5.1.4" evidence="3"/>
<feature type="active site" description="Acyl-ester intermediate" evidence="5">
    <location>
        <position position="243"/>
    </location>
</feature>
<comment type="caution">
    <text evidence="7">The sequence shown here is derived from an EMBL/GenBank/DDBJ whole genome shotgun (WGS) entry which is preliminary data.</text>
</comment>
<feature type="domain" description="Amidase" evidence="6">
    <location>
        <begin position="89"/>
        <end position="491"/>
    </location>
</feature>
<dbReference type="AlphaFoldDB" id="A0A3E2GWE5"/>
<name>A0A3E2GWE5_SCYLI</name>
<keyword evidence="8" id="KW-1185">Reference proteome</keyword>
<dbReference type="EMBL" id="NCSJ02000329">
    <property type="protein sequence ID" value="RFU25495.1"/>
    <property type="molecule type" value="Genomic_DNA"/>
</dbReference>
<sequence>MADYPPYHIPDWHAAVAAKRAELFESIPKQLLLPQALAKIAVDEGLLPGDPSVIECGILNSLDLEITSIADVPTLLDRIASKKYSAVAVTVAFCKRAAIAQQITGCLSEFMYTDALKRAQYLDDYLSENGKTTGILHGLPVSLKDCYDIKGVNTNAGLVSWLPYRAKKNSTVAQQVLNAGAVLYAKTSSSQGLLMVESINNIFGTVKNPYNIALSVGGSSGGEAALVAANGSILGSGTDGGGSLRFPAAHCGIWALKCSKERIFGTGVSVPRSGSESVNAGLGPLAKTVAGLELWLQAQLLSEPWNNVQNCIPMSWKSSEAQRVQESVKIGVIWDDGIVKPTPPVKRALQIVINALSEAGHIVIELPKDRIFPLHRQAYACTMKSNVQDGGRCIMKHINASGEPVVPRTATGSPESALTAEEIFENHLLRSRLAAEYNELWLEFELDAILAPSVAHPANPHGKYISNSYATVYNMLDYVAGCVPVTIVNEQLDIAGKEWYKAELYDRIEEIRFPYDVRDHEMKELCKNTVADGRVTS</sequence>
<dbReference type="SUPFAM" id="SSF75304">
    <property type="entry name" value="Amidase signature (AS) enzymes"/>
    <property type="match status" value="1"/>
</dbReference>
<dbReference type="OMA" id="FCKASAY"/>
<organism evidence="7 8">
    <name type="scientific">Scytalidium lignicola</name>
    <name type="common">Hyphomycete</name>
    <dbReference type="NCBI Taxonomy" id="5539"/>
    <lineage>
        <taxon>Eukaryota</taxon>
        <taxon>Fungi</taxon>
        <taxon>Dikarya</taxon>
        <taxon>Ascomycota</taxon>
        <taxon>Pezizomycotina</taxon>
        <taxon>Leotiomycetes</taxon>
        <taxon>Leotiomycetes incertae sedis</taxon>
        <taxon>Scytalidium</taxon>
    </lineage>
</organism>
<protein>
    <recommendedName>
        <fullName evidence="3">amidase</fullName>
        <ecNumber evidence="3">3.5.1.4</ecNumber>
    </recommendedName>
</protein>
<dbReference type="Pfam" id="PF01425">
    <property type="entry name" value="Amidase"/>
    <property type="match status" value="1"/>
</dbReference>
<evidence type="ECO:0000256" key="4">
    <source>
        <dbReference type="ARBA" id="ARBA00022801"/>
    </source>
</evidence>
<dbReference type="InterPro" id="IPR023631">
    <property type="entry name" value="Amidase_dom"/>
</dbReference>
<evidence type="ECO:0000256" key="1">
    <source>
        <dbReference type="ARBA" id="ARBA00001311"/>
    </source>
</evidence>
<dbReference type="PIRSF" id="PIRSF001221">
    <property type="entry name" value="Amidase_fungi"/>
    <property type="match status" value="1"/>
</dbReference>
<evidence type="ECO:0000259" key="6">
    <source>
        <dbReference type="Pfam" id="PF01425"/>
    </source>
</evidence>
<keyword evidence="4" id="KW-0378">Hydrolase</keyword>
<evidence type="ECO:0000313" key="7">
    <source>
        <dbReference type="EMBL" id="RFU25495.1"/>
    </source>
</evidence>
<dbReference type="PANTHER" id="PTHR46072">
    <property type="entry name" value="AMIDASE-RELATED-RELATED"/>
    <property type="match status" value="1"/>
</dbReference>
<dbReference type="STRING" id="5539.A0A3E2GWE5"/>
<dbReference type="InterPro" id="IPR036928">
    <property type="entry name" value="AS_sf"/>
</dbReference>
<feature type="active site" description="Charge relay system" evidence="5">
    <location>
        <position position="144"/>
    </location>
</feature>
<evidence type="ECO:0000256" key="5">
    <source>
        <dbReference type="PIRSR" id="PIRSR001221-1"/>
    </source>
</evidence>
<feature type="active site" description="Charge relay system" evidence="5">
    <location>
        <position position="219"/>
    </location>
</feature>
<dbReference type="PANTHER" id="PTHR46072:SF11">
    <property type="entry name" value="AMIDASE-RELATED"/>
    <property type="match status" value="1"/>
</dbReference>
<gene>
    <name evidence="7" type="ORF">B7463_g10841</name>
</gene>
<comment type="similarity">
    <text evidence="2">Belongs to the amidase family.</text>
</comment>
<feature type="non-terminal residue" evidence="7">
    <location>
        <position position="537"/>
    </location>
</feature>
<dbReference type="InterPro" id="IPR020556">
    <property type="entry name" value="Amidase_CS"/>
</dbReference>
<feature type="non-terminal residue" evidence="7">
    <location>
        <position position="1"/>
    </location>
</feature>
<dbReference type="OrthoDB" id="6428749at2759"/>
<dbReference type="GO" id="GO:0004040">
    <property type="term" value="F:amidase activity"/>
    <property type="evidence" value="ECO:0007669"/>
    <property type="project" value="UniProtKB-EC"/>
</dbReference>